<evidence type="ECO:0000256" key="5">
    <source>
        <dbReference type="ARBA" id="ARBA00023136"/>
    </source>
</evidence>
<evidence type="ECO:0000256" key="2">
    <source>
        <dbReference type="ARBA" id="ARBA00006476"/>
    </source>
</evidence>
<dbReference type="Pfam" id="PF01284">
    <property type="entry name" value="MARVEL"/>
    <property type="match status" value="1"/>
</dbReference>
<keyword evidence="6" id="KW-0325">Glycoprotein</keyword>
<evidence type="ECO:0000256" key="4">
    <source>
        <dbReference type="ARBA" id="ARBA00022989"/>
    </source>
</evidence>
<evidence type="ECO:0000256" key="3">
    <source>
        <dbReference type="ARBA" id="ARBA00022692"/>
    </source>
</evidence>
<accession>A0ABM1RU89</accession>
<dbReference type="GeneID" id="106475012"/>
<dbReference type="Proteomes" id="UP000694941">
    <property type="component" value="Unplaced"/>
</dbReference>
<keyword evidence="4 8" id="KW-1133">Transmembrane helix</keyword>
<feature type="transmembrane region" description="Helical" evidence="8">
    <location>
        <begin position="123"/>
        <end position="142"/>
    </location>
</feature>
<feature type="transmembrane region" description="Helical" evidence="8">
    <location>
        <begin position="92"/>
        <end position="114"/>
    </location>
</feature>
<keyword evidence="3 7" id="KW-0812">Transmembrane</keyword>
<dbReference type="PANTHER" id="PTHR10306:SF17">
    <property type="entry name" value="MARVEL DOMAIN-CONTAINING PROTEIN"/>
    <property type="match status" value="1"/>
</dbReference>
<keyword evidence="5 7" id="KW-0472">Membrane</keyword>
<name>A0ABM1RU89_LIMPO</name>
<evidence type="ECO:0000256" key="8">
    <source>
        <dbReference type="SAM" id="Phobius"/>
    </source>
</evidence>
<dbReference type="RefSeq" id="XP_022234944.1">
    <property type="nucleotide sequence ID" value="XM_022379236.1"/>
</dbReference>
<gene>
    <name evidence="11" type="primary">LOC106475012</name>
</gene>
<evidence type="ECO:0000256" key="1">
    <source>
        <dbReference type="ARBA" id="ARBA00004141"/>
    </source>
</evidence>
<reference evidence="11" key="1">
    <citation type="submission" date="2025-08" db="UniProtKB">
        <authorList>
            <consortium name="RefSeq"/>
        </authorList>
    </citation>
    <scope>IDENTIFICATION</scope>
    <source>
        <tissue evidence="11">Muscle</tissue>
    </source>
</reference>
<sequence length="145" mass="16398">MENVNLRVLKEPLGFMRAIQFIMSIFAFATTSGFKSHTSFDITCLNSTEPKKVDLKFEYAFKLNHVPLSVTDCNGDKKIETLPWDFSSSAEFFVATGVLAFLFSLAVLIIYIFFWSLYSNKQFLPIIDLVVSLVLTIFWLAASSA</sequence>
<evidence type="ECO:0000313" key="11">
    <source>
        <dbReference type="RefSeq" id="XP_022234944.1"/>
    </source>
</evidence>
<evidence type="ECO:0000256" key="6">
    <source>
        <dbReference type="ARBA" id="ARBA00023180"/>
    </source>
</evidence>
<evidence type="ECO:0000256" key="7">
    <source>
        <dbReference type="PROSITE-ProRule" id="PRU00581"/>
    </source>
</evidence>
<feature type="domain" description="MARVEL" evidence="9">
    <location>
        <begin position="8"/>
        <end position="145"/>
    </location>
</feature>
<comment type="subcellular location">
    <subcellularLocation>
        <location evidence="1">Membrane</location>
        <topology evidence="1">Multi-pass membrane protein</topology>
    </subcellularLocation>
</comment>
<dbReference type="PANTHER" id="PTHR10306">
    <property type="entry name" value="SYNAPTOPHYSIN"/>
    <property type="match status" value="1"/>
</dbReference>
<evidence type="ECO:0000313" key="10">
    <source>
        <dbReference type="Proteomes" id="UP000694941"/>
    </source>
</evidence>
<evidence type="ECO:0000259" key="9">
    <source>
        <dbReference type="PROSITE" id="PS51225"/>
    </source>
</evidence>
<dbReference type="PRINTS" id="PR00220">
    <property type="entry name" value="SYNAPTOPHYSN"/>
</dbReference>
<dbReference type="PROSITE" id="PS51225">
    <property type="entry name" value="MARVEL"/>
    <property type="match status" value="1"/>
</dbReference>
<feature type="transmembrane region" description="Helical" evidence="8">
    <location>
        <begin position="12"/>
        <end position="30"/>
    </location>
</feature>
<organism evidence="10 11">
    <name type="scientific">Limulus polyphemus</name>
    <name type="common">Atlantic horseshoe crab</name>
    <dbReference type="NCBI Taxonomy" id="6850"/>
    <lineage>
        <taxon>Eukaryota</taxon>
        <taxon>Metazoa</taxon>
        <taxon>Ecdysozoa</taxon>
        <taxon>Arthropoda</taxon>
        <taxon>Chelicerata</taxon>
        <taxon>Merostomata</taxon>
        <taxon>Xiphosura</taxon>
        <taxon>Limulidae</taxon>
        <taxon>Limulus</taxon>
    </lineage>
</organism>
<dbReference type="InterPro" id="IPR001285">
    <property type="entry name" value="Synaptophysin/porin"/>
</dbReference>
<keyword evidence="10" id="KW-1185">Reference proteome</keyword>
<protein>
    <submittedName>
        <fullName evidence="11">Synaptophysin-like protein 1</fullName>
    </submittedName>
</protein>
<proteinExistence type="inferred from homology"/>
<comment type="similarity">
    <text evidence="2">Belongs to the synaptophysin/synaptobrevin family.</text>
</comment>
<dbReference type="InterPro" id="IPR008253">
    <property type="entry name" value="Marvel"/>
</dbReference>